<reference evidence="1" key="1">
    <citation type="submission" date="2014-09" db="EMBL/GenBank/DDBJ databases">
        <authorList>
            <person name="Magalhaes I.L.F."/>
            <person name="Oliveira U."/>
            <person name="Santos F.R."/>
            <person name="Vidigal T.H.D.A."/>
            <person name="Brescovit A.D."/>
            <person name="Santos A.J."/>
        </authorList>
    </citation>
    <scope>NUCLEOTIDE SEQUENCE</scope>
    <source>
        <tissue evidence="1">Shoot tissue taken approximately 20 cm above the soil surface</tissue>
    </source>
</reference>
<reference evidence="1" key="2">
    <citation type="journal article" date="2015" name="Data Brief">
        <title>Shoot transcriptome of the giant reed, Arundo donax.</title>
        <authorList>
            <person name="Barrero R.A."/>
            <person name="Guerrero F.D."/>
            <person name="Moolhuijzen P."/>
            <person name="Goolsby J.A."/>
            <person name="Tidwell J."/>
            <person name="Bellgard S.E."/>
            <person name="Bellgard M.I."/>
        </authorList>
    </citation>
    <scope>NUCLEOTIDE SEQUENCE</scope>
    <source>
        <tissue evidence="1">Shoot tissue taken approximately 20 cm above the soil surface</tissue>
    </source>
</reference>
<evidence type="ECO:0000313" key="1">
    <source>
        <dbReference type="EMBL" id="JAD51078.1"/>
    </source>
</evidence>
<protein>
    <submittedName>
        <fullName evidence="1">Uncharacterized protein</fullName>
    </submittedName>
</protein>
<dbReference type="EMBL" id="GBRH01246817">
    <property type="protein sequence ID" value="JAD51078.1"/>
    <property type="molecule type" value="Transcribed_RNA"/>
</dbReference>
<proteinExistence type="predicted"/>
<dbReference type="AlphaFoldDB" id="A0A0A9AMJ7"/>
<accession>A0A0A9AMJ7</accession>
<name>A0A0A9AMJ7_ARUDO</name>
<sequence length="32" mass="3433">MNSSTCSPSLLLLQMGFLAPEFSIGHKLLLAL</sequence>
<organism evidence="1">
    <name type="scientific">Arundo donax</name>
    <name type="common">Giant reed</name>
    <name type="synonym">Donax arundinaceus</name>
    <dbReference type="NCBI Taxonomy" id="35708"/>
    <lineage>
        <taxon>Eukaryota</taxon>
        <taxon>Viridiplantae</taxon>
        <taxon>Streptophyta</taxon>
        <taxon>Embryophyta</taxon>
        <taxon>Tracheophyta</taxon>
        <taxon>Spermatophyta</taxon>
        <taxon>Magnoliopsida</taxon>
        <taxon>Liliopsida</taxon>
        <taxon>Poales</taxon>
        <taxon>Poaceae</taxon>
        <taxon>PACMAD clade</taxon>
        <taxon>Arundinoideae</taxon>
        <taxon>Arundineae</taxon>
        <taxon>Arundo</taxon>
    </lineage>
</organism>